<dbReference type="Gene3D" id="3.40.50.12780">
    <property type="entry name" value="N-terminal domain of ligase-like"/>
    <property type="match status" value="1"/>
</dbReference>
<sequence length="491" mass="51310">MSDRLGAALLQACRQFSGAVALQAPAAQVSYRALADQASAAAAQLRAAGLQADEPVLVMVSNQPGDVAALLAVWLAGGVVVAVHRSTPQALLTALQQRTGARLGLDWPDASAAPALQRWAATPPRPRPLLDSAAFIIFTSGSTGQPKGVVLTHAAFGGKLQQIDGLLQFQPTDRTLLVLNLSFGFGLWVALLTLLRGGTLVMAASFDAAGFLATLARERITQVGLVPTMMRMVLTDPSLAPAIARVVQQGSLRQMLIGGELLGLSLAATLRQQFSGTQLIDIYGLTETSTCDFFAFPADAAQRPGCIGRPSPQVQHRIADAAGAPVAPGAVGELQLRSPFLLAGYLDAPDLTAAAFQDGWFRTGDLARQHADGLVELMGRQKELISRGGHKLTPVEVEQALSAHPDVAAAMVTGVADAVLGERIHVLVVPRSGTALTVAALRQHLAGRLEKFKHPDAWHVADALPLGRTGKADRGALGALIAAGQTRPLDP</sequence>
<dbReference type="Pfam" id="PF00501">
    <property type="entry name" value="AMP-binding"/>
    <property type="match status" value="1"/>
</dbReference>
<gene>
    <name evidence="3" type="ORF">AQPW35_29470</name>
</gene>
<dbReference type="OrthoDB" id="6297021at2"/>
<keyword evidence="4" id="KW-1185">Reference proteome</keyword>
<dbReference type="CDD" id="cd04433">
    <property type="entry name" value="AFD_class_I"/>
    <property type="match status" value="1"/>
</dbReference>
<evidence type="ECO:0000313" key="4">
    <source>
        <dbReference type="Proteomes" id="UP000301751"/>
    </source>
</evidence>
<keyword evidence="3" id="KW-0436">Ligase</keyword>
<organism evidence="3 4">
    <name type="scientific">Pseudaquabacterium pictum</name>
    <dbReference type="NCBI Taxonomy" id="2315236"/>
    <lineage>
        <taxon>Bacteria</taxon>
        <taxon>Pseudomonadati</taxon>
        <taxon>Pseudomonadota</taxon>
        <taxon>Betaproteobacteria</taxon>
        <taxon>Burkholderiales</taxon>
        <taxon>Sphaerotilaceae</taxon>
        <taxon>Pseudaquabacterium</taxon>
    </lineage>
</organism>
<dbReference type="SUPFAM" id="SSF56801">
    <property type="entry name" value="Acetyl-CoA synthetase-like"/>
    <property type="match status" value="1"/>
</dbReference>
<proteinExistence type="predicted"/>
<reference evidence="4" key="1">
    <citation type="submission" date="2019-03" db="EMBL/GenBank/DDBJ databases">
        <title>Aquabacterium pictum sp.nov., the first bacteriochlorophyll a-containing freshwater bacterium in the genus Aquabacterium of the class Betaproteobacteria.</title>
        <authorList>
            <person name="Hirose S."/>
            <person name="Tank M."/>
            <person name="Hara E."/>
            <person name="Tamaki H."/>
            <person name="Takaichi S."/>
            <person name="Haruta S."/>
            <person name="Hanada S."/>
        </authorList>
    </citation>
    <scope>NUCLEOTIDE SEQUENCE [LARGE SCALE GENOMIC DNA]</scope>
    <source>
        <strain evidence="4">W35</strain>
    </source>
</reference>
<dbReference type="InterPro" id="IPR020845">
    <property type="entry name" value="AMP-binding_CS"/>
</dbReference>
<dbReference type="Pfam" id="PF13193">
    <property type="entry name" value="AMP-binding_C"/>
    <property type="match status" value="1"/>
</dbReference>
<dbReference type="RefSeq" id="WP_137733606.1">
    <property type="nucleotide sequence ID" value="NZ_BJCL01000007.1"/>
</dbReference>
<feature type="domain" description="AMP-binding enzyme C-terminal" evidence="2">
    <location>
        <begin position="396"/>
        <end position="471"/>
    </location>
</feature>
<dbReference type="GO" id="GO:0016878">
    <property type="term" value="F:acid-thiol ligase activity"/>
    <property type="evidence" value="ECO:0007669"/>
    <property type="project" value="UniProtKB-ARBA"/>
</dbReference>
<evidence type="ECO:0000259" key="1">
    <source>
        <dbReference type="Pfam" id="PF00501"/>
    </source>
</evidence>
<comment type="caution">
    <text evidence="3">The sequence shown here is derived from an EMBL/GenBank/DDBJ whole genome shotgun (WGS) entry which is preliminary data.</text>
</comment>
<dbReference type="InterPro" id="IPR000873">
    <property type="entry name" value="AMP-dep_synth/lig_dom"/>
</dbReference>
<accession>A0A480ASE8</accession>
<dbReference type="EMBL" id="BJCL01000007">
    <property type="protein sequence ID" value="GCL63866.1"/>
    <property type="molecule type" value="Genomic_DNA"/>
</dbReference>
<dbReference type="InterPro" id="IPR050237">
    <property type="entry name" value="ATP-dep_AMP-bd_enzyme"/>
</dbReference>
<dbReference type="PANTHER" id="PTHR43767:SF1">
    <property type="entry name" value="NONRIBOSOMAL PEPTIDE SYNTHASE PES1 (EUROFUNG)-RELATED"/>
    <property type="match status" value="1"/>
</dbReference>
<dbReference type="InterPro" id="IPR025110">
    <property type="entry name" value="AMP-bd_C"/>
</dbReference>
<feature type="domain" description="AMP-dependent synthetase/ligase" evidence="1">
    <location>
        <begin position="11"/>
        <end position="346"/>
    </location>
</feature>
<dbReference type="PANTHER" id="PTHR43767">
    <property type="entry name" value="LONG-CHAIN-FATTY-ACID--COA LIGASE"/>
    <property type="match status" value="1"/>
</dbReference>
<dbReference type="AlphaFoldDB" id="A0A480ASE8"/>
<evidence type="ECO:0000313" key="3">
    <source>
        <dbReference type="EMBL" id="GCL63866.1"/>
    </source>
</evidence>
<evidence type="ECO:0000259" key="2">
    <source>
        <dbReference type="Pfam" id="PF13193"/>
    </source>
</evidence>
<dbReference type="Proteomes" id="UP000301751">
    <property type="component" value="Unassembled WGS sequence"/>
</dbReference>
<protein>
    <submittedName>
        <fullName evidence="3">Ligase</fullName>
    </submittedName>
</protein>
<dbReference type="InterPro" id="IPR045851">
    <property type="entry name" value="AMP-bd_C_sf"/>
</dbReference>
<dbReference type="InterPro" id="IPR042099">
    <property type="entry name" value="ANL_N_sf"/>
</dbReference>
<dbReference type="PROSITE" id="PS00455">
    <property type="entry name" value="AMP_BINDING"/>
    <property type="match status" value="1"/>
</dbReference>
<dbReference type="Gene3D" id="3.30.300.30">
    <property type="match status" value="1"/>
</dbReference>
<name>A0A480ASE8_9BURK</name>